<dbReference type="InterPro" id="IPR042094">
    <property type="entry name" value="T2SS_GspF_sf"/>
</dbReference>
<evidence type="ECO:0000256" key="3">
    <source>
        <dbReference type="ARBA" id="ARBA00022475"/>
    </source>
</evidence>
<dbReference type="GO" id="GO:0015628">
    <property type="term" value="P:protein secretion by the type II secretion system"/>
    <property type="evidence" value="ECO:0007669"/>
    <property type="project" value="TreeGrafter"/>
</dbReference>
<dbReference type="FunFam" id="1.20.81.30:FF:000001">
    <property type="entry name" value="Type II secretion system protein F"/>
    <property type="match status" value="2"/>
</dbReference>
<comment type="caution">
    <text evidence="10">The sequence shown here is derived from an EMBL/GenBank/DDBJ whole genome shotgun (WGS) entry which is preliminary data.</text>
</comment>
<dbReference type="AlphaFoldDB" id="A0A1F7YDC3"/>
<evidence type="ECO:0000256" key="2">
    <source>
        <dbReference type="ARBA" id="ARBA00005745"/>
    </source>
</evidence>
<dbReference type="GO" id="GO:0005886">
    <property type="term" value="C:plasma membrane"/>
    <property type="evidence" value="ECO:0007669"/>
    <property type="project" value="UniProtKB-SubCell"/>
</dbReference>
<evidence type="ECO:0000259" key="9">
    <source>
        <dbReference type="Pfam" id="PF00482"/>
    </source>
</evidence>
<evidence type="ECO:0000256" key="7">
    <source>
        <dbReference type="ARBA" id="ARBA00023136"/>
    </source>
</evidence>
<evidence type="ECO:0000313" key="11">
    <source>
        <dbReference type="Proteomes" id="UP000178851"/>
    </source>
</evidence>
<evidence type="ECO:0000256" key="4">
    <source>
        <dbReference type="ARBA" id="ARBA00022519"/>
    </source>
</evidence>
<dbReference type="InterPro" id="IPR018076">
    <property type="entry name" value="T2SS_GspF_dom"/>
</dbReference>
<evidence type="ECO:0000256" key="5">
    <source>
        <dbReference type="ARBA" id="ARBA00022692"/>
    </source>
</evidence>
<evidence type="ECO:0000256" key="8">
    <source>
        <dbReference type="SAM" id="Phobius"/>
    </source>
</evidence>
<dbReference type="PANTHER" id="PTHR30012:SF0">
    <property type="entry name" value="TYPE II SECRETION SYSTEM PROTEIN F-RELATED"/>
    <property type="match status" value="1"/>
</dbReference>
<keyword evidence="7 8" id="KW-0472">Membrane</keyword>
<reference evidence="10 11" key="1">
    <citation type="journal article" date="2016" name="Nat. Commun.">
        <title>Thousands of microbial genomes shed light on interconnected biogeochemical processes in an aquifer system.</title>
        <authorList>
            <person name="Anantharaman K."/>
            <person name="Brown C.T."/>
            <person name="Hug L.A."/>
            <person name="Sharon I."/>
            <person name="Castelle C.J."/>
            <person name="Probst A.J."/>
            <person name="Thomas B.C."/>
            <person name="Singh A."/>
            <person name="Wilkins M.J."/>
            <person name="Karaoz U."/>
            <person name="Brodie E.L."/>
            <person name="Williams K.H."/>
            <person name="Hubbard S.S."/>
            <person name="Banfield J.F."/>
        </authorList>
    </citation>
    <scope>NUCLEOTIDE SEQUENCE [LARGE SCALE GENOMIC DNA]</scope>
</reference>
<comment type="similarity">
    <text evidence="2">Belongs to the GSP F family.</text>
</comment>
<feature type="domain" description="Type II secretion system protein GspF" evidence="9">
    <location>
        <begin position="271"/>
        <end position="393"/>
    </location>
</feature>
<keyword evidence="3" id="KW-1003">Cell membrane</keyword>
<dbReference type="InterPro" id="IPR003004">
    <property type="entry name" value="GspF/PilC"/>
</dbReference>
<dbReference type="Pfam" id="PF00482">
    <property type="entry name" value="T2SSF"/>
    <property type="match status" value="2"/>
</dbReference>
<dbReference type="EMBL" id="MGGI01000022">
    <property type="protein sequence ID" value="OGM25160.1"/>
    <property type="molecule type" value="Genomic_DNA"/>
</dbReference>
<evidence type="ECO:0000256" key="6">
    <source>
        <dbReference type="ARBA" id="ARBA00022989"/>
    </source>
</evidence>
<comment type="subcellular location">
    <subcellularLocation>
        <location evidence="1">Cell inner membrane</location>
        <topology evidence="1">Multi-pass membrane protein</topology>
    </subcellularLocation>
</comment>
<gene>
    <name evidence="10" type="ORF">A2627_00115</name>
</gene>
<keyword evidence="5 8" id="KW-0812">Transmembrane</keyword>
<dbReference type="PRINTS" id="PR00812">
    <property type="entry name" value="BCTERIALGSPF"/>
</dbReference>
<feature type="domain" description="Type II secretion system protein GspF" evidence="9">
    <location>
        <begin position="68"/>
        <end position="190"/>
    </location>
</feature>
<feature type="transmembrane region" description="Helical" evidence="8">
    <location>
        <begin position="209"/>
        <end position="235"/>
    </location>
</feature>
<feature type="transmembrane region" description="Helical" evidence="8">
    <location>
        <begin position="374"/>
        <end position="395"/>
    </location>
</feature>
<dbReference type="Proteomes" id="UP000178851">
    <property type="component" value="Unassembled WGS sequence"/>
</dbReference>
<evidence type="ECO:0000256" key="1">
    <source>
        <dbReference type="ARBA" id="ARBA00004429"/>
    </source>
</evidence>
<sequence length="401" mass="44025">MKRFTYRAKDVNGKLVTGEVEASSLEHAAKLVRDRKLVVISLTSQKESVFTFFKRFGKRVSGGDITAFTRQFATMINAGLPITESLSILRLQSKPSMQGVLSQILSDVESGESLSESLSKNPKTFSPTYIALIKAGEKGGVLDTVLTRLADNLEKEQEFKGKVKGALIYPIVIVIGMAVVGFIMIIFIVPKLTELYTQFDADLPLPTKVLIAISDFMVKFWPIVILAVFGAVNLFRIYRKTKTGRRKTDELLFKIPIIGELQKKVVLTEVSRTMSLMVGSGVSILEGLSITSGVVGNVIVSDALKDSAKLVEKGFPLAFAFARHSEAFPYLLSQMIAVGEETGKMEEVLSKVSHIFEVESDQKVKALTSAVEPLIMVVLGIGVAFMVISIIMPIYNLTNKF</sequence>
<dbReference type="PANTHER" id="PTHR30012">
    <property type="entry name" value="GENERAL SECRETION PATHWAY PROTEIN"/>
    <property type="match status" value="1"/>
</dbReference>
<dbReference type="Gene3D" id="1.20.81.30">
    <property type="entry name" value="Type II secretion system (T2SS), domain F"/>
    <property type="match status" value="2"/>
</dbReference>
<proteinExistence type="inferred from homology"/>
<accession>A0A1F7YDC3</accession>
<evidence type="ECO:0000313" key="10">
    <source>
        <dbReference type="EMBL" id="OGM25160.1"/>
    </source>
</evidence>
<organism evidence="10 11">
    <name type="scientific">Candidatus Woesebacteria bacterium RIFCSPHIGHO2_01_FULL_39_28</name>
    <dbReference type="NCBI Taxonomy" id="1802496"/>
    <lineage>
        <taxon>Bacteria</taxon>
        <taxon>Candidatus Woeseibacteriota</taxon>
    </lineage>
</organism>
<keyword evidence="6 8" id="KW-1133">Transmembrane helix</keyword>
<name>A0A1F7YDC3_9BACT</name>
<keyword evidence="4" id="KW-0997">Cell inner membrane</keyword>
<protein>
    <recommendedName>
        <fullName evidence="9">Type II secretion system protein GspF domain-containing protein</fullName>
    </recommendedName>
</protein>
<feature type="transmembrane region" description="Helical" evidence="8">
    <location>
        <begin position="167"/>
        <end position="189"/>
    </location>
</feature>